<accession>A0A1E7F2B2</accession>
<dbReference type="Gene3D" id="3.40.50.150">
    <property type="entry name" value="Vaccinia Virus protein VP39"/>
    <property type="match status" value="1"/>
</dbReference>
<keyword evidence="3" id="KW-1185">Reference proteome</keyword>
<protein>
    <submittedName>
        <fullName evidence="2">Uncharacterized protein</fullName>
    </submittedName>
</protein>
<dbReference type="PANTHER" id="PTHR40036:SF1">
    <property type="entry name" value="MACROCIN O-METHYLTRANSFERASE"/>
    <property type="match status" value="1"/>
</dbReference>
<feature type="region of interest" description="Disordered" evidence="1">
    <location>
        <begin position="187"/>
        <end position="209"/>
    </location>
</feature>
<dbReference type="InParanoid" id="A0A1E7F2B2"/>
<dbReference type="AlphaFoldDB" id="A0A1E7F2B2"/>
<feature type="compositionally biased region" description="Basic and acidic residues" evidence="1">
    <location>
        <begin position="133"/>
        <end position="146"/>
    </location>
</feature>
<reference evidence="2 3" key="1">
    <citation type="submission" date="2016-09" db="EMBL/GenBank/DDBJ databases">
        <title>Extensive genetic diversity and differential bi-allelic expression allows diatom success in the polar Southern Ocean.</title>
        <authorList>
            <consortium name="DOE Joint Genome Institute"/>
            <person name="Mock T."/>
            <person name="Otillar R.P."/>
            <person name="Strauss J."/>
            <person name="Dupont C."/>
            <person name="Frickenhaus S."/>
            <person name="Maumus F."/>
            <person name="Mcmullan M."/>
            <person name="Sanges R."/>
            <person name="Schmutz J."/>
            <person name="Toseland A."/>
            <person name="Valas R."/>
            <person name="Veluchamy A."/>
            <person name="Ward B.J."/>
            <person name="Allen A."/>
            <person name="Barry K."/>
            <person name="Falciatore A."/>
            <person name="Ferrante M."/>
            <person name="Fortunato A.E."/>
            <person name="Gloeckner G."/>
            <person name="Gruber A."/>
            <person name="Hipkin R."/>
            <person name="Janech M."/>
            <person name="Kroth P."/>
            <person name="Leese F."/>
            <person name="Lindquist E."/>
            <person name="Lyon B.R."/>
            <person name="Martin J."/>
            <person name="Mayer C."/>
            <person name="Parker M."/>
            <person name="Quesneville H."/>
            <person name="Raymond J."/>
            <person name="Uhlig C."/>
            <person name="Valentin K.U."/>
            <person name="Worden A.Z."/>
            <person name="Armbrust E.V."/>
            <person name="Bowler C."/>
            <person name="Green B."/>
            <person name="Moulton V."/>
            <person name="Van Oosterhout C."/>
            <person name="Grigoriev I."/>
        </authorList>
    </citation>
    <scope>NUCLEOTIDE SEQUENCE [LARGE SCALE GENOMIC DNA]</scope>
    <source>
        <strain evidence="2 3">CCMP1102</strain>
    </source>
</reference>
<dbReference type="OrthoDB" id="10265168at2759"/>
<proteinExistence type="predicted"/>
<dbReference type="Proteomes" id="UP000095751">
    <property type="component" value="Unassembled WGS sequence"/>
</dbReference>
<evidence type="ECO:0000256" key="1">
    <source>
        <dbReference type="SAM" id="MobiDB-lite"/>
    </source>
</evidence>
<evidence type="ECO:0000313" key="2">
    <source>
        <dbReference type="EMBL" id="OEU12340.1"/>
    </source>
</evidence>
<evidence type="ECO:0000313" key="3">
    <source>
        <dbReference type="Proteomes" id="UP000095751"/>
    </source>
</evidence>
<feature type="region of interest" description="Disordered" evidence="1">
    <location>
        <begin position="133"/>
        <end position="171"/>
    </location>
</feature>
<dbReference type="InterPro" id="IPR029063">
    <property type="entry name" value="SAM-dependent_MTases_sf"/>
</dbReference>
<dbReference type="PANTHER" id="PTHR40036">
    <property type="entry name" value="MACROCIN O-METHYLTRANSFERASE"/>
    <property type="match status" value="1"/>
</dbReference>
<dbReference type="EMBL" id="KV784365">
    <property type="protein sequence ID" value="OEU12340.1"/>
    <property type="molecule type" value="Genomic_DNA"/>
</dbReference>
<gene>
    <name evidence="2" type="ORF">FRACYDRAFT_244601</name>
</gene>
<dbReference type="InterPro" id="IPR008884">
    <property type="entry name" value="TylF_MeTrfase"/>
</dbReference>
<sequence>MSGLRGGYYIYSYGSFYTSRIMDNSGGRSTDEKNEDLSNIGGQAATSSWLREDCLEFYRKELLRLGSSSSKATAKNNDAKQPAIPQQERLGLLRLGIGKAMAVKQRFPNAQFLEFGVHEGKDLVRMATFLRSVEDQKRSQPHKNNDNDNDNTNSSKNSNDRNEPSAYTTFHGFDSFEGLPEDWINGQIGADEKPFHKKGAFDTGGEKPNVENLRNHLTIRDYRRKIKAADTTDIDTDINAATNKQPQPFHVQFHKGWFHESLPVFLDDTDHGDEPVAFVHADADLYTSTITVLEILCSRTLLRKGSILVFDEFWNFPNWEEGEYKAWLEIVDKFDLHYEYFGYHAPHPRKKHKAYGYQSVGVVITRDMRRCSKVVN</sequence>
<dbReference type="KEGG" id="fcy:FRACYDRAFT_244601"/>
<name>A0A1E7F2B2_9STRA</name>
<organism evidence="2 3">
    <name type="scientific">Fragilariopsis cylindrus CCMP1102</name>
    <dbReference type="NCBI Taxonomy" id="635003"/>
    <lineage>
        <taxon>Eukaryota</taxon>
        <taxon>Sar</taxon>
        <taxon>Stramenopiles</taxon>
        <taxon>Ochrophyta</taxon>
        <taxon>Bacillariophyta</taxon>
        <taxon>Bacillariophyceae</taxon>
        <taxon>Bacillariophycidae</taxon>
        <taxon>Bacillariales</taxon>
        <taxon>Bacillariaceae</taxon>
        <taxon>Fragilariopsis</taxon>
    </lineage>
</organism>